<evidence type="ECO:0000256" key="1">
    <source>
        <dbReference type="ARBA" id="ARBA00022827"/>
    </source>
</evidence>
<dbReference type="Proteomes" id="UP001240639">
    <property type="component" value="Unassembled WGS sequence"/>
</dbReference>
<dbReference type="EMBL" id="JAVAIM010000001">
    <property type="protein sequence ID" value="MDP4575435.1"/>
    <property type="molecule type" value="Genomic_DNA"/>
</dbReference>
<comment type="caution">
    <text evidence="3">The sequence shown here is derived from an EMBL/GenBank/DDBJ whole genome shotgun (WGS) entry which is preliminary data.</text>
</comment>
<dbReference type="InterPro" id="IPR016166">
    <property type="entry name" value="FAD-bd_PCMH"/>
</dbReference>
<dbReference type="InterPro" id="IPR036318">
    <property type="entry name" value="FAD-bd_PCMH-like_sf"/>
</dbReference>
<protein>
    <submittedName>
        <fullName evidence="3">FAD-binding protein</fullName>
    </submittedName>
</protein>
<gene>
    <name evidence="3" type="ORF">Q9K02_09835</name>
</gene>
<dbReference type="InterPro" id="IPR006094">
    <property type="entry name" value="Oxid_FAD_bind_N"/>
</dbReference>
<dbReference type="Pfam" id="PF01565">
    <property type="entry name" value="FAD_binding_4"/>
    <property type="match status" value="1"/>
</dbReference>
<accession>A0ABT9HR04</accession>
<evidence type="ECO:0000313" key="4">
    <source>
        <dbReference type="Proteomes" id="UP001240639"/>
    </source>
</evidence>
<reference evidence="3 4" key="1">
    <citation type="submission" date="2023-08" db="EMBL/GenBank/DDBJ databases">
        <title>genomic of G39.</title>
        <authorList>
            <person name="Wang Y."/>
        </authorList>
    </citation>
    <scope>NUCLEOTIDE SEQUENCE [LARGE SCALE GENOMIC DNA]</scope>
    <source>
        <strain evidence="3 4">G39</strain>
    </source>
</reference>
<dbReference type="InterPro" id="IPR016169">
    <property type="entry name" value="FAD-bd_PCMH_sub2"/>
</dbReference>
<organism evidence="3 4">
    <name type="scientific">Qipengyuania profundimaris</name>
    <dbReference type="NCBI Taxonomy" id="3067652"/>
    <lineage>
        <taxon>Bacteria</taxon>
        <taxon>Pseudomonadati</taxon>
        <taxon>Pseudomonadota</taxon>
        <taxon>Alphaproteobacteria</taxon>
        <taxon>Sphingomonadales</taxon>
        <taxon>Erythrobacteraceae</taxon>
        <taxon>Qipengyuania</taxon>
    </lineage>
</organism>
<feature type="domain" description="FAD-binding PCMH-type" evidence="2">
    <location>
        <begin position="32"/>
        <end position="196"/>
    </location>
</feature>
<keyword evidence="1" id="KW-0274">FAD</keyword>
<dbReference type="Gene3D" id="3.30.465.10">
    <property type="match status" value="1"/>
</dbReference>
<name>A0ABT9HR04_9SPHN</name>
<proteinExistence type="predicted"/>
<evidence type="ECO:0000259" key="2">
    <source>
        <dbReference type="PROSITE" id="PS51387"/>
    </source>
</evidence>
<keyword evidence="4" id="KW-1185">Reference proteome</keyword>
<dbReference type="RefSeq" id="WP_305932737.1">
    <property type="nucleotide sequence ID" value="NZ_JAVAIM010000001.1"/>
</dbReference>
<dbReference type="PANTHER" id="PTHR43762">
    <property type="entry name" value="L-GULONOLACTONE OXIDASE"/>
    <property type="match status" value="1"/>
</dbReference>
<sequence>MFEEIRRGRKQRKLDRQAGEEGTRRIASWIHVYRGDAEARIPHDEAKLCADMAKGCYSCVGKSHSYNGVQIVPGINAMMMEEGGLDRMDYDPATGIATVGASVTVERFKRFLIKHDRRLINSGNYMKQTVVGALATGTHGFGDRGVMADAVTALTFLDDSGKRVRLTRADPDFAYVALSFGTIAPIVELELETAPVEAFISTSHINRLSKLRELQQGTIASNWVVLPYSNPDDPVMMLATLSPCQTTARVEKVREGGGFLAPIARWIIKRYQKLDRFLPALRRPLQRLLDRLDLVQRDQIQTDPYDLDYLYDPKPGLASERAPDILRGCFSTTYTGYNLAFFVPLEKGPAVVKFIMREADGLRDLGFFLKGVISVRELPGTSDLVFAANHDGPVAAIDLFADPRDYAWLERLQRMVLQYEPETRPHFGKSALIPGFRNSLGENNLDRLMAIHRKHYPNGKLMFSERVRAFLQTGKPLPGEAVADAKLA</sequence>
<keyword evidence="1" id="KW-0285">Flavoprotein</keyword>
<dbReference type="SUPFAM" id="SSF56176">
    <property type="entry name" value="FAD-binding/transporter-associated domain-like"/>
    <property type="match status" value="1"/>
</dbReference>
<dbReference type="InterPro" id="IPR010031">
    <property type="entry name" value="FAD_lactone_oxidase-like"/>
</dbReference>
<evidence type="ECO:0000313" key="3">
    <source>
        <dbReference type="EMBL" id="MDP4575435.1"/>
    </source>
</evidence>
<dbReference type="PROSITE" id="PS51387">
    <property type="entry name" value="FAD_PCMH"/>
    <property type="match status" value="1"/>
</dbReference>
<dbReference type="PANTHER" id="PTHR43762:SF1">
    <property type="entry name" value="D-ARABINONO-1,4-LACTONE OXIDASE"/>
    <property type="match status" value="1"/>
</dbReference>